<evidence type="ECO:0000256" key="2">
    <source>
        <dbReference type="ARBA" id="ARBA00009509"/>
    </source>
</evidence>
<keyword evidence="6" id="KW-0998">Cell outer membrane</keyword>
<feature type="signal peptide" evidence="9">
    <location>
        <begin position="1"/>
        <end position="23"/>
    </location>
</feature>
<feature type="chain" id="PRO_5046595099" description="Flagellar M-ring N-terminal domain-containing protein" evidence="9">
    <location>
        <begin position="24"/>
        <end position="262"/>
    </location>
</feature>
<sequence>MKASNAIKRPVVLALLLACLALAGCGGTALYSNLEEQQANQVMAELIGSGIQADKTLSTDKKGWEVRIAKDDIPRAMQILHARGLPRRQSFTMGDLFKKDSFATSATQEKALYVFGLEESMRQKLLKIDGVVDAAVSIALPDRDPLGGDAADSSASVFIYQAPGADLRDRETDLKVGVKDSIEGLDDVNKVTIKFFTVGSTIAGKQAARGPAGAMPVLSSISPLAIAITVAIAVLLALVIAFGGRIRARLAQPKQPPRVWNG</sequence>
<proteinExistence type="inferred from homology"/>
<gene>
    <name evidence="11" type="ORF">ACFOM9_11365</name>
</gene>
<keyword evidence="7" id="KW-0449">Lipoprotein</keyword>
<reference evidence="12" key="1">
    <citation type="journal article" date="2019" name="Int. J. Syst. Evol. Microbiol.">
        <title>The Global Catalogue of Microorganisms (GCM) 10K type strain sequencing project: providing services to taxonomists for standard genome sequencing and annotation.</title>
        <authorList>
            <consortium name="The Broad Institute Genomics Platform"/>
            <consortium name="The Broad Institute Genome Sequencing Center for Infectious Disease"/>
            <person name="Wu L."/>
            <person name="Ma J."/>
        </authorList>
    </citation>
    <scope>NUCLEOTIDE SEQUENCE [LARGE SCALE GENOMIC DNA]</scope>
    <source>
        <strain evidence="12">KCTC 42211</strain>
    </source>
</reference>
<protein>
    <recommendedName>
        <fullName evidence="10">Flagellar M-ring N-terminal domain-containing protein</fullName>
    </recommendedName>
</protein>
<evidence type="ECO:0000256" key="9">
    <source>
        <dbReference type="SAM" id="SignalP"/>
    </source>
</evidence>
<keyword evidence="5" id="KW-0564">Palmitate</keyword>
<evidence type="ECO:0000256" key="5">
    <source>
        <dbReference type="ARBA" id="ARBA00023139"/>
    </source>
</evidence>
<evidence type="ECO:0000313" key="11">
    <source>
        <dbReference type="EMBL" id="MFC3660666.1"/>
    </source>
</evidence>
<dbReference type="InterPro" id="IPR043427">
    <property type="entry name" value="YscJ/FliF"/>
</dbReference>
<name>A0ABV7UUL5_9GAMM</name>
<dbReference type="Proteomes" id="UP001595724">
    <property type="component" value="Unassembled WGS sequence"/>
</dbReference>
<comment type="subcellular location">
    <subcellularLocation>
        <location evidence="1">Cell outer membrane</location>
        <topology evidence="1">Lipid-anchor</topology>
    </subcellularLocation>
</comment>
<comment type="caution">
    <text evidence="11">The sequence shown here is derived from an EMBL/GenBank/DDBJ whole genome shotgun (WGS) entry which is preliminary data.</text>
</comment>
<evidence type="ECO:0000259" key="10">
    <source>
        <dbReference type="Pfam" id="PF01514"/>
    </source>
</evidence>
<dbReference type="PANTHER" id="PTHR30046:SF2">
    <property type="entry name" value="YOP PROTEINS TRANSLOCATION LIPOPROTEIN J"/>
    <property type="match status" value="1"/>
</dbReference>
<keyword evidence="4 8" id="KW-0472">Membrane</keyword>
<evidence type="ECO:0000256" key="7">
    <source>
        <dbReference type="ARBA" id="ARBA00023288"/>
    </source>
</evidence>
<dbReference type="InterPro" id="IPR006182">
    <property type="entry name" value="FliF_N_dom"/>
</dbReference>
<evidence type="ECO:0000256" key="8">
    <source>
        <dbReference type="SAM" id="Phobius"/>
    </source>
</evidence>
<keyword evidence="8" id="KW-0812">Transmembrane</keyword>
<evidence type="ECO:0000313" key="12">
    <source>
        <dbReference type="Proteomes" id="UP001595724"/>
    </source>
</evidence>
<evidence type="ECO:0000256" key="3">
    <source>
        <dbReference type="ARBA" id="ARBA00022729"/>
    </source>
</evidence>
<dbReference type="InterPro" id="IPR045851">
    <property type="entry name" value="AMP-bd_C_sf"/>
</dbReference>
<comment type="similarity">
    <text evidence="2">Belongs to the YscJ lipoprotein family.</text>
</comment>
<dbReference type="PRINTS" id="PR01338">
    <property type="entry name" value="TYPE3OMKPROT"/>
</dbReference>
<dbReference type="PROSITE" id="PS51257">
    <property type="entry name" value="PROKAR_LIPOPROTEIN"/>
    <property type="match status" value="1"/>
</dbReference>
<dbReference type="Pfam" id="PF01514">
    <property type="entry name" value="YscJ_FliF"/>
    <property type="match status" value="1"/>
</dbReference>
<evidence type="ECO:0000256" key="6">
    <source>
        <dbReference type="ARBA" id="ARBA00023237"/>
    </source>
</evidence>
<dbReference type="RefSeq" id="WP_386710509.1">
    <property type="nucleotide sequence ID" value="NZ_JBHRYF010000008.1"/>
</dbReference>
<keyword evidence="3 9" id="KW-0732">Signal</keyword>
<feature type="domain" description="Flagellar M-ring N-terminal" evidence="10">
    <location>
        <begin position="29"/>
        <end position="193"/>
    </location>
</feature>
<dbReference type="EMBL" id="JBHRYF010000008">
    <property type="protein sequence ID" value="MFC3660666.1"/>
    <property type="molecule type" value="Genomic_DNA"/>
</dbReference>
<dbReference type="Gene3D" id="3.30.70.1530">
    <property type="entry name" value="Hypothetical protein rpa1041"/>
    <property type="match status" value="1"/>
</dbReference>
<dbReference type="Gene3D" id="3.30.300.30">
    <property type="match status" value="1"/>
</dbReference>
<accession>A0ABV7UUL5</accession>
<organism evidence="11 12">
    <name type="scientific">Luteimonas notoginsengisoli</name>
    <dbReference type="NCBI Taxonomy" id="1578200"/>
    <lineage>
        <taxon>Bacteria</taxon>
        <taxon>Pseudomonadati</taxon>
        <taxon>Pseudomonadota</taxon>
        <taxon>Gammaproteobacteria</taxon>
        <taxon>Lysobacterales</taxon>
        <taxon>Lysobacteraceae</taxon>
        <taxon>Luteimonas</taxon>
    </lineage>
</organism>
<dbReference type="PANTHER" id="PTHR30046">
    <property type="entry name" value="FLAGELLAR M-RING PROTEIN"/>
    <property type="match status" value="1"/>
</dbReference>
<dbReference type="InterPro" id="IPR003282">
    <property type="entry name" value="T3SS_SctJ"/>
</dbReference>
<feature type="transmembrane region" description="Helical" evidence="8">
    <location>
        <begin position="224"/>
        <end position="244"/>
    </location>
</feature>
<keyword evidence="8" id="KW-1133">Transmembrane helix</keyword>
<evidence type="ECO:0000256" key="4">
    <source>
        <dbReference type="ARBA" id="ARBA00023136"/>
    </source>
</evidence>
<evidence type="ECO:0000256" key="1">
    <source>
        <dbReference type="ARBA" id="ARBA00004459"/>
    </source>
</evidence>
<keyword evidence="12" id="KW-1185">Reference proteome</keyword>